<feature type="transmembrane region" description="Helical" evidence="1">
    <location>
        <begin position="54"/>
        <end position="76"/>
    </location>
</feature>
<evidence type="ECO:0000313" key="3">
    <source>
        <dbReference type="Proteomes" id="UP000283087"/>
    </source>
</evidence>
<accession>A0A430KQM2</accession>
<evidence type="ECO:0008006" key="4">
    <source>
        <dbReference type="Google" id="ProtNLM"/>
    </source>
</evidence>
<dbReference type="Proteomes" id="UP000283087">
    <property type="component" value="Unassembled WGS sequence"/>
</dbReference>
<sequence>MVTKVLLTLLVLLIAYVYLKRRALLSQRVQWPSALDQSTTNSRSDRQQRDPIKMIAVLFLLVSFLLTLGFFVYHWVDGRQLLNVTLISSQSSEPLHYQVYKAELQERSFTTTRGQVIRLGAQDRLHIEPLKE</sequence>
<keyword evidence="3" id="KW-1185">Reference proteome</keyword>
<gene>
    <name evidence="2" type="ORF">EH243_10225</name>
</gene>
<name>A0A430KQM2_9GAMM</name>
<dbReference type="RefSeq" id="WP_126158567.1">
    <property type="nucleotide sequence ID" value="NZ_RQXW01000008.1"/>
</dbReference>
<dbReference type="EMBL" id="RQXW01000008">
    <property type="protein sequence ID" value="RTE65644.1"/>
    <property type="molecule type" value="Genomic_DNA"/>
</dbReference>
<keyword evidence="1" id="KW-0812">Transmembrane</keyword>
<reference evidence="2 3" key="1">
    <citation type="submission" date="2018-11" db="EMBL/GenBank/DDBJ databases">
        <title>The draft genome sequence of Amphritea opalescens ANRC-JH13T.</title>
        <authorList>
            <person name="Fang Z."/>
            <person name="Zhang Y."/>
            <person name="Han X."/>
        </authorList>
    </citation>
    <scope>NUCLEOTIDE SEQUENCE [LARGE SCALE GENOMIC DNA]</scope>
    <source>
        <strain evidence="2 3">ANRC-JH13</strain>
    </source>
</reference>
<proteinExistence type="predicted"/>
<evidence type="ECO:0000313" key="2">
    <source>
        <dbReference type="EMBL" id="RTE65644.1"/>
    </source>
</evidence>
<keyword evidence="1" id="KW-1133">Transmembrane helix</keyword>
<organism evidence="2 3">
    <name type="scientific">Amphritea opalescens</name>
    <dbReference type="NCBI Taxonomy" id="2490544"/>
    <lineage>
        <taxon>Bacteria</taxon>
        <taxon>Pseudomonadati</taxon>
        <taxon>Pseudomonadota</taxon>
        <taxon>Gammaproteobacteria</taxon>
        <taxon>Oceanospirillales</taxon>
        <taxon>Oceanospirillaceae</taxon>
        <taxon>Amphritea</taxon>
    </lineage>
</organism>
<evidence type="ECO:0000256" key="1">
    <source>
        <dbReference type="SAM" id="Phobius"/>
    </source>
</evidence>
<keyword evidence="1" id="KW-0472">Membrane</keyword>
<protein>
    <recommendedName>
        <fullName evidence="4">Antitermination protein NusG</fullName>
    </recommendedName>
</protein>
<dbReference type="AlphaFoldDB" id="A0A430KQM2"/>
<comment type="caution">
    <text evidence="2">The sequence shown here is derived from an EMBL/GenBank/DDBJ whole genome shotgun (WGS) entry which is preliminary data.</text>
</comment>
<dbReference type="OrthoDB" id="6119223at2"/>